<dbReference type="EMBL" id="CH408035">
    <property type="protein sequence ID" value="EAQ83712.1"/>
    <property type="molecule type" value="Genomic_DNA"/>
</dbReference>
<dbReference type="GeneID" id="4397032"/>
<feature type="region of interest" description="Disordered" evidence="5">
    <location>
        <begin position="293"/>
        <end position="312"/>
    </location>
</feature>
<accession>Q2GPI8</accession>
<feature type="transmembrane region" description="Helical" evidence="6">
    <location>
        <begin position="364"/>
        <end position="384"/>
    </location>
</feature>
<dbReference type="GO" id="GO:0005886">
    <property type="term" value="C:plasma membrane"/>
    <property type="evidence" value="ECO:0007669"/>
    <property type="project" value="TreeGrafter"/>
</dbReference>
<feature type="transmembrane region" description="Helical" evidence="6">
    <location>
        <begin position="168"/>
        <end position="189"/>
    </location>
</feature>
<dbReference type="GO" id="GO:0007189">
    <property type="term" value="P:adenylate cyclase-activating G protein-coupled receptor signaling pathway"/>
    <property type="evidence" value="ECO:0007669"/>
    <property type="project" value="TreeGrafter"/>
</dbReference>
<dbReference type="GO" id="GO:0004930">
    <property type="term" value="F:G protein-coupled receptor activity"/>
    <property type="evidence" value="ECO:0007669"/>
    <property type="project" value="TreeGrafter"/>
</dbReference>
<dbReference type="eggNOG" id="ENOG502QWAA">
    <property type="taxonomic scope" value="Eukaryota"/>
</dbReference>
<feature type="transmembrane region" description="Helical" evidence="6">
    <location>
        <begin position="12"/>
        <end position="36"/>
    </location>
</feature>
<dbReference type="PROSITE" id="PS50261">
    <property type="entry name" value="G_PROTEIN_RECEP_F2_4"/>
    <property type="match status" value="1"/>
</dbReference>
<sequence length="532" mass="58348">MRGLSPEDAASIIAIERACSALSLVGCLFVLVTFSLSDAFRQRAINRMVFYATFGNMLTNVATLMTTSFTHNVDSFGCQLQGFLIQVFMQGDAYWALAMAINVYLTFYHKYDARMLRKMEIPYLFCCYGIPFIPGFTFIFVSNQHAGRPYGDAVLWCWLKSEWEVYRIATFYGPIWVAIIAAMIIYIRAGREIYRKRRKMLNFSSTGTGTAIGNDTFSPEFSSVFNYKTTEVTQTTEIIQAPVATADPSSGHPNQKPSYSVTISADAHAANQLHMRPSLEDAIHHDDAATGTATLTNAPTQNDSSSSQRSRVLSTTQISIAPTITASATLTTTCHPHNTTTTATGAGTDFRAHRRRNYYESHNATWSYTKCAILFFSVLLITWIPSSGNRVYSMLRAGDVSKPLFFASAFVLPLQGFWNAIIYVVTSWAACCSLWGECVAGVRGVWWGGGGDGFGGGLLWWWRRGSVVEITDVRRRGSGLRQGGNGGGNGGGGGGGVVGLWVGRKDMRRESESTSMEDLTAEGRVERGSSAV</sequence>
<organism evidence="8 9">
    <name type="scientific">Chaetomium globosum (strain ATCC 6205 / CBS 148.51 / DSM 1962 / NBRC 6347 / NRRL 1970)</name>
    <name type="common">Soil fungus</name>
    <dbReference type="NCBI Taxonomy" id="306901"/>
    <lineage>
        <taxon>Eukaryota</taxon>
        <taxon>Fungi</taxon>
        <taxon>Dikarya</taxon>
        <taxon>Ascomycota</taxon>
        <taxon>Pezizomycotina</taxon>
        <taxon>Sordariomycetes</taxon>
        <taxon>Sordariomycetidae</taxon>
        <taxon>Sordariales</taxon>
        <taxon>Chaetomiaceae</taxon>
        <taxon>Chaetomium</taxon>
    </lineage>
</organism>
<feature type="region of interest" description="Disordered" evidence="5">
    <location>
        <begin position="508"/>
        <end position="532"/>
    </location>
</feature>
<feature type="transmembrane region" description="Helical" evidence="6">
    <location>
        <begin position="48"/>
        <end position="73"/>
    </location>
</feature>
<feature type="transmembrane region" description="Helical" evidence="6">
    <location>
        <begin position="404"/>
        <end position="425"/>
    </location>
</feature>
<dbReference type="AlphaFoldDB" id="Q2GPI8"/>
<feature type="compositionally biased region" description="Basic and acidic residues" evidence="5">
    <location>
        <begin position="521"/>
        <end position="532"/>
    </location>
</feature>
<protein>
    <recommendedName>
        <fullName evidence="7">G-protein coupled receptors family 2 profile 2 domain-containing protein</fullName>
    </recommendedName>
</protein>
<evidence type="ECO:0000256" key="6">
    <source>
        <dbReference type="SAM" id="Phobius"/>
    </source>
</evidence>
<evidence type="ECO:0000259" key="7">
    <source>
        <dbReference type="PROSITE" id="PS50261"/>
    </source>
</evidence>
<evidence type="ECO:0000256" key="2">
    <source>
        <dbReference type="ARBA" id="ARBA00022692"/>
    </source>
</evidence>
<dbReference type="VEuPathDB" id="FungiDB:CHGG_10116"/>
<evidence type="ECO:0000256" key="5">
    <source>
        <dbReference type="SAM" id="MobiDB-lite"/>
    </source>
</evidence>
<dbReference type="Pfam" id="PF05462">
    <property type="entry name" value="Dicty_CAR"/>
    <property type="match status" value="1"/>
</dbReference>
<evidence type="ECO:0000313" key="9">
    <source>
        <dbReference type="Proteomes" id="UP000001056"/>
    </source>
</evidence>
<keyword evidence="9" id="KW-1185">Reference proteome</keyword>
<feature type="transmembrane region" description="Helical" evidence="6">
    <location>
        <begin position="93"/>
        <end position="109"/>
    </location>
</feature>
<dbReference type="Proteomes" id="UP000001056">
    <property type="component" value="Unassembled WGS sequence"/>
</dbReference>
<feature type="transmembrane region" description="Helical" evidence="6">
    <location>
        <begin position="121"/>
        <end position="141"/>
    </location>
</feature>
<dbReference type="InterPro" id="IPR017981">
    <property type="entry name" value="GPCR_2-like_7TM"/>
</dbReference>
<dbReference type="Gene3D" id="1.20.1070.10">
    <property type="entry name" value="Rhodopsin 7-helix transmembrane proteins"/>
    <property type="match status" value="1"/>
</dbReference>
<dbReference type="GO" id="GO:0007166">
    <property type="term" value="P:cell surface receptor signaling pathway"/>
    <property type="evidence" value="ECO:0007669"/>
    <property type="project" value="InterPro"/>
</dbReference>
<dbReference type="PANTHER" id="PTHR23112">
    <property type="entry name" value="G PROTEIN-COUPLED RECEPTOR 157-RELATED"/>
    <property type="match status" value="1"/>
</dbReference>
<evidence type="ECO:0000256" key="1">
    <source>
        <dbReference type="ARBA" id="ARBA00004141"/>
    </source>
</evidence>
<dbReference type="PANTHER" id="PTHR23112:SF22">
    <property type="entry name" value="G-PROTEIN COUPLED RECEPTOR"/>
    <property type="match status" value="1"/>
</dbReference>
<feature type="domain" description="G-protein coupled receptors family 2 profile 2" evidence="7">
    <location>
        <begin position="12"/>
        <end position="198"/>
    </location>
</feature>
<dbReference type="RefSeq" id="XP_001228043.1">
    <property type="nucleotide sequence ID" value="XM_001228042.1"/>
</dbReference>
<dbReference type="OrthoDB" id="18453at2759"/>
<comment type="subcellular location">
    <subcellularLocation>
        <location evidence="1">Membrane</location>
        <topology evidence="1">Multi-pass membrane protein</topology>
    </subcellularLocation>
</comment>
<dbReference type="HOGENOM" id="CLU_024810_3_1_1"/>
<name>Q2GPI8_CHAGB</name>
<dbReference type="OMA" id="QVFMQGD"/>
<keyword evidence="4 6" id="KW-0472">Membrane</keyword>
<reference evidence="9" key="1">
    <citation type="journal article" date="2015" name="Genome Announc.">
        <title>Draft genome sequence of the cellulolytic fungus Chaetomium globosum.</title>
        <authorList>
            <person name="Cuomo C.A."/>
            <person name="Untereiner W.A."/>
            <person name="Ma L.-J."/>
            <person name="Grabherr M."/>
            <person name="Birren B.W."/>
        </authorList>
    </citation>
    <scope>NUCLEOTIDE SEQUENCE [LARGE SCALE GENOMIC DNA]</scope>
    <source>
        <strain evidence="9">ATCC 6205 / CBS 148.51 / DSM 1962 / NBRC 6347 / NRRL 1970</strain>
    </source>
</reference>
<feature type="compositionally biased region" description="Polar residues" evidence="5">
    <location>
        <begin position="293"/>
        <end position="303"/>
    </location>
</feature>
<proteinExistence type="predicted"/>
<evidence type="ECO:0000313" key="8">
    <source>
        <dbReference type="EMBL" id="EAQ83712.1"/>
    </source>
</evidence>
<evidence type="ECO:0000256" key="3">
    <source>
        <dbReference type="ARBA" id="ARBA00022989"/>
    </source>
</evidence>
<dbReference type="InParanoid" id="Q2GPI8"/>
<keyword evidence="2 6" id="KW-0812">Transmembrane</keyword>
<keyword evidence="3 6" id="KW-1133">Transmembrane helix</keyword>
<dbReference type="SUPFAM" id="SSF81321">
    <property type="entry name" value="Family A G protein-coupled receptor-like"/>
    <property type="match status" value="1"/>
</dbReference>
<gene>
    <name evidence="8" type="ORF">CHGG_10116</name>
</gene>
<evidence type="ECO:0000256" key="4">
    <source>
        <dbReference type="ARBA" id="ARBA00023136"/>
    </source>
</evidence>